<comment type="domain">
    <text evidence="10">The twin CX3C motif contains 4 conserved Cys residues that form 2 disulfide bonds in the mitochondrial intermembrane space.</text>
</comment>
<evidence type="ECO:0000256" key="4">
    <source>
        <dbReference type="ARBA" id="ARBA00022792"/>
    </source>
</evidence>
<dbReference type="GO" id="GO:0015031">
    <property type="term" value="P:protein transport"/>
    <property type="evidence" value="ECO:0007669"/>
    <property type="project" value="UniProtKB-KW"/>
</dbReference>
<comment type="subcellular location">
    <subcellularLocation>
        <location evidence="10">Mitochondrion inner membrane</location>
        <topology evidence="10">Peripheral membrane protein</topology>
        <orientation evidence="10">Intermembrane side</orientation>
    </subcellularLocation>
</comment>
<evidence type="ECO:0000256" key="3">
    <source>
        <dbReference type="ARBA" id="ARBA00022723"/>
    </source>
</evidence>
<evidence type="ECO:0000259" key="12">
    <source>
        <dbReference type="Pfam" id="PF02953"/>
    </source>
</evidence>
<evidence type="ECO:0000256" key="7">
    <source>
        <dbReference type="ARBA" id="ARBA00023010"/>
    </source>
</evidence>
<evidence type="ECO:0000256" key="11">
    <source>
        <dbReference type="SAM" id="MobiDB-lite"/>
    </source>
</evidence>
<evidence type="ECO:0000256" key="6">
    <source>
        <dbReference type="ARBA" id="ARBA00022927"/>
    </source>
</evidence>
<dbReference type="OrthoDB" id="274922at2759"/>
<keyword evidence="9 10" id="KW-1015">Disulfide bond</keyword>
<evidence type="ECO:0000313" key="14">
    <source>
        <dbReference type="Proteomes" id="UP000605846"/>
    </source>
</evidence>
<evidence type="ECO:0000256" key="5">
    <source>
        <dbReference type="ARBA" id="ARBA00022833"/>
    </source>
</evidence>
<sequence>MSMWSSYSQTYVNPDNLILAEQQVDQFMQLYNRILETCRNKCIPIKYHEGDLNKGEMMCIDRCVAKYGAIQKHLSDKLEKSPLNPAQNTTNNNDFSDNTL</sequence>
<gene>
    <name evidence="13" type="primary">TIM10_1</name>
    <name evidence="13" type="ORF">EC973_000357</name>
</gene>
<evidence type="ECO:0000256" key="1">
    <source>
        <dbReference type="ARBA" id="ARBA00006720"/>
    </source>
</evidence>
<feature type="compositionally biased region" description="Low complexity" evidence="11">
    <location>
        <begin position="88"/>
        <end position="100"/>
    </location>
</feature>
<name>A0A8H7BQK1_9FUNG</name>
<keyword evidence="14" id="KW-1185">Reference proteome</keyword>
<dbReference type="InterPro" id="IPR035427">
    <property type="entry name" value="Tim10-like_dom_sf"/>
</dbReference>
<dbReference type="AlphaFoldDB" id="A0A8H7BQK1"/>
<dbReference type="PANTHER" id="PTHR11038:SF16">
    <property type="entry name" value="MITOCHONDRIAL IMPORT INNER MEMBRANE TRANSLOCASE SUBUNIT TIM10"/>
    <property type="match status" value="1"/>
</dbReference>
<dbReference type="GO" id="GO:0046872">
    <property type="term" value="F:metal ion binding"/>
    <property type="evidence" value="ECO:0007669"/>
    <property type="project" value="UniProtKB-KW"/>
</dbReference>
<dbReference type="Pfam" id="PF02953">
    <property type="entry name" value="zf-Tim10_DDP"/>
    <property type="match status" value="1"/>
</dbReference>
<comment type="caution">
    <text evidence="13">The sequence shown here is derived from an EMBL/GenBank/DDBJ whole genome shotgun (WGS) entry which is preliminary data.</text>
</comment>
<keyword evidence="8 10" id="KW-0496">Mitochondrion</keyword>
<keyword evidence="10" id="KW-0143">Chaperone</keyword>
<evidence type="ECO:0000256" key="9">
    <source>
        <dbReference type="ARBA" id="ARBA00023157"/>
    </source>
</evidence>
<feature type="region of interest" description="Disordered" evidence="11">
    <location>
        <begin position="78"/>
        <end position="100"/>
    </location>
</feature>
<protein>
    <recommendedName>
        <fullName evidence="10">Mitochondrial import inner membrane translocase subunit</fullName>
    </recommendedName>
</protein>
<keyword evidence="5" id="KW-0862">Zinc</keyword>
<keyword evidence="3" id="KW-0479">Metal-binding</keyword>
<feature type="domain" description="Tim10-like" evidence="12">
    <location>
        <begin position="18"/>
        <end position="79"/>
    </location>
</feature>
<reference evidence="13" key="1">
    <citation type="submission" date="2020-01" db="EMBL/GenBank/DDBJ databases">
        <title>Genome Sequencing of Three Apophysomyces-Like Fungal Strains Confirms a Novel Fungal Genus in the Mucoromycota with divergent Burkholderia-like Endosymbiotic Bacteria.</title>
        <authorList>
            <person name="Stajich J.E."/>
            <person name="Macias A.M."/>
            <person name="Carter-House D."/>
            <person name="Lovett B."/>
            <person name="Kasson L.R."/>
            <person name="Berry K."/>
            <person name="Grigoriev I."/>
            <person name="Chang Y."/>
            <person name="Spatafora J."/>
            <person name="Kasson M.T."/>
        </authorList>
    </citation>
    <scope>NUCLEOTIDE SEQUENCE</scope>
    <source>
        <strain evidence="13">NRRL A-21654</strain>
    </source>
</reference>
<keyword evidence="4 10" id="KW-0999">Mitochondrion inner membrane</keyword>
<dbReference type="Gene3D" id="1.10.287.810">
    <property type="entry name" value="Mitochondrial import inner membrane translocase subunit tim13 like domains"/>
    <property type="match status" value="1"/>
</dbReference>
<dbReference type="SUPFAM" id="SSF144122">
    <property type="entry name" value="Tim10-like"/>
    <property type="match status" value="1"/>
</dbReference>
<evidence type="ECO:0000256" key="2">
    <source>
        <dbReference type="ARBA" id="ARBA00022448"/>
    </source>
</evidence>
<dbReference type="PANTHER" id="PTHR11038">
    <property type="entry name" value="MITOCHONDRIAL IMPORT INNER MEMBRANE TRANSLOCASE SUBUNIT TIM10"/>
    <property type="match status" value="1"/>
</dbReference>
<accession>A0A8H7BQK1</accession>
<dbReference type="GO" id="GO:0045039">
    <property type="term" value="P:protein insertion into mitochondrial inner membrane"/>
    <property type="evidence" value="ECO:0007669"/>
    <property type="project" value="TreeGrafter"/>
</dbReference>
<keyword evidence="6 10" id="KW-0653">Protein transport</keyword>
<keyword evidence="4 10" id="KW-0472">Membrane</keyword>
<dbReference type="InterPro" id="IPR004217">
    <property type="entry name" value="Tim10-like"/>
</dbReference>
<dbReference type="Proteomes" id="UP000605846">
    <property type="component" value="Unassembled WGS sequence"/>
</dbReference>
<dbReference type="GO" id="GO:0005743">
    <property type="term" value="C:mitochondrial inner membrane"/>
    <property type="evidence" value="ECO:0007669"/>
    <property type="project" value="UniProtKB-SubCell"/>
</dbReference>
<keyword evidence="7 10" id="KW-0811">Translocation</keyword>
<evidence type="ECO:0000256" key="8">
    <source>
        <dbReference type="ARBA" id="ARBA00023128"/>
    </source>
</evidence>
<dbReference type="EMBL" id="JABAYA010000102">
    <property type="protein sequence ID" value="KAF7725191.1"/>
    <property type="molecule type" value="Genomic_DNA"/>
</dbReference>
<comment type="similarity">
    <text evidence="1 10">Belongs to the small Tim family.</text>
</comment>
<comment type="subunit">
    <text evidence="10">Heterohexamer.</text>
</comment>
<organism evidence="13 14">
    <name type="scientific">Apophysomyces ossiformis</name>
    <dbReference type="NCBI Taxonomy" id="679940"/>
    <lineage>
        <taxon>Eukaryota</taxon>
        <taxon>Fungi</taxon>
        <taxon>Fungi incertae sedis</taxon>
        <taxon>Mucoromycota</taxon>
        <taxon>Mucoromycotina</taxon>
        <taxon>Mucoromycetes</taxon>
        <taxon>Mucorales</taxon>
        <taxon>Mucorineae</taxon>
        <taxon>Mucoraceae</taxon>
        <taxon>Apophysomyces</taxon>
    </lineage>
</organism>
<evidence type="ECO:0000256" key="10">
    <source>
        <dbReference type="RuleBase" id="RU367043"/>
    </source>
</evidence>
<evidence type="ECO:0000313" key="13">
    <source>
        <dbReference type="EMBL" id="KAF7725191.1"/>
    </source>
</evidence>
<keyword evidence="2 10" id="KW-0813">Transport</keyword>
<comment type="function">
    <text evidence="10">Mitochondrial intermembrane chaperone that participates in the import and insertion of some multi-pass transmembrane proteins into the mitochondrial inner membrane. Also required for the transfer of beta-barrel precursors from the TOM complex to the sorting and assembly machinery (SAM complex) of the outer membrane. Acts as a chaperone-like protein that protects the hydrophobic precursors from aggregation and guide them through the mitochondrial intermembrane space.</text>
</comment>
<proteinExistence type="inferred from homology"/>